<proteinExistence type="predicted"/>
<feature type="region of interest" description="Disordered" evidence="1">
    <location>
        <begin position="271"/>
        <end position="301"/>
    </location>
</feature>
<feature type="region of interest" description="Disordered" evidence="1">
    <location>
        <begin position="337"/>
        <end position="381"/>
    </location>
</feature>
<dbReference type="EMBL" id="JBBPDW010000032">
    <property type="protein sequence ID" value="KAK7537889.1"/>
    <property type="molecule type" value="Genomic_DNA"/>
</dbReference>
<gene>
    <name evidence="2" type="ORF">IWX46DRAFT_583428</name>
</gene>
<name>A0ABR1LT57_9PEZI</name>
<reference evidence="2 3" key="1">
    <citation type="submission" date="2024-04" db="EMBL/GenBank/DDBJ databases">
        <title>Phyllosticta paracitricarpa is synonymous to the EU quarantine fungus P. citricarpa based on phylogenomic analyses.</title>
        <authorList>
            <consortium name="Lawrence Berkeley National Laboratory"/>
            <person name="Van Ingen-Buijs V.A."/>
            <person name="Van Westerhoven A.C."/>
            <person name="Haridas S."/>
            <person name="Skiadas P."/>
            <person name="Martin F."/>
            <person name="Groenewald J.Z."/>
            <person name="Crous P.W."/>
            <person name="Seidl M.F."/>
        </authorList>
    </citation>
    <scope>NUCLEOTIDE SEQUENCE [LARGE SCALE GENOMIC DNA]</scope>
    <source>
        <strain evidence="2 3">CBS 122670</strain>
    </source>
</reference>
<feature type="compositionally biased region" description="Basic and acidic residues" evidence="1">
    <location>
        <begin position="337"/>
        <end position="348"/>
    </location>
</feature>
<accession>A0ABR1LT57</accession>
<protein>
    <submittedName>
        <fullName evidence="2">Uncharacterized protein</fullName>
    </submittedName>
</protein>
<dbReference type="Proteomes" id="UP001365128">
    <property type="component" value="Unassembled WGS sequence"/>
</dbReference>
<evidence type="ECO:0000313" key="3">
    <source>
        <dbReference type="Proteomes" id="UP001365128"/>
    </source>
</evidence>
<comment type="caution">
    <text evidence="2">The sequence shown here is derived from an EMBL/GenBank/DDBJ whole genome shotgun (WGS) entry which is preliminary data.</text>
</comment>
<evidence type="ECO:0000313" key="2">
    <source>
        <dbReference type="EMBL" id="KAK7537889.1"/>
    </source>
</evidence>
<keyword evidence="3" id="KW-1185">Reference proteome</keyword>
<evidence type="ECO:0000256" key="1">
    <source>
        <dbReference type="SAM" id="MobiDB-lite"/>
    </source>
</evidence>
<sequence>MCRQTYSRWYSHAVGCLDRATHWVASQHHHHGRPGHTSGTERVVIVAVAPGTAASTVATQPSQGFSRLSAEIRAPTDFRQAQPQQPTSNAQRSTVKVPAVASFLVIDARRVDKTRQDLKAEATSRNPKLPAQKESQVWRHIGLENGQNTRAKGKMAVPCPGPVLSEMKWAGRPLPARCRFGRFVDMLEGASFQARRRLWDRAAQMLWGTHGEEGPAACGRVWKRVARQARWGGTPESLGQKRCAVRFTTMRTFDPTRLPAVQNSPTLLRKPPATYFSLDPSKPRRHDAPLRSMSLRPLPSRRPIRPPFVPLLLPPCPSFRSSMTAIRPALTAIVHLQDDDPRDQRDSLHITTSDRVGTSDDPGCVLPSDFSSDLGYGGRHP</sequence>
<organism evidence="2 3">
    <name type="scientific">Phyllosticta citricarpa</name>
    <dbReference type="NCBI Taxonomy" id="55181"/>
    <lineage>
        <taxon>Eukaryota</taxon>
        <taxon>Fungi</taxon>
        <taxon>Dikarya</taxon>
        <taxon>Ascomycota</taxon>
        <taxon>Pezizomycotina</taxon>
        <taxon>Dothideomycetes</taxon>
        <taxon>Dothideomycetes incertae sedis</taxon>
        <taxon>Botryosphaeriales</taxon>
        <taxon>Phyllostictaceae</taxon>
        <taxon>Phyllosticta</taxon>
    </lineage>
</organism>